<evidence type="ECO:0000313" key="1">
    <source>
        <dbReference type="EMBL" id="KAJ8116556.1"/>
    </source>
</evidence>
<organism evidence="1 2">
    <name type="scientific">Boeremia exigua</name>
    <dbReference type="NCBI Taxonomy" id="749465"/>
    <lineage>
        <taxon>Eukaryota</taxon>
        <taxon>Fungi</taxon>
        <taxon>Dikarya</taxon>
        <taxon>Ascomycota</taxon>
        <taxon>Pezizomycotina</taxon>
        <taxon>Dothideomycetes</taxon>
        <taxon>Pleosporomycetidae</taxon>
        <taxon>Pleosporales</taxon>
        <taxon>Pleosporineae</taxon>
        <taxon>Didymellaceae</taxon>
        <taxon>Boeremia</taxon>
    </lineage>
</organism>
<sequence length="801" mass="86057">MILFPDLDVTTGTNKNEIENKDPLIVTPPRKHSSDQHTASTTPATPRSKSTPLHKRFLEQVTMSPGTSSKPPRTPTKSPSRGARGAQTPKQTLEVGKNGFYFSMEIPEKKITPRRAATPETKVSGRLTPSPEKQKRSEVKAGGRVRDILRKNLFGTPTKQPVGSEKEERGVRKVPSTDENNKARPSRSAGARPWASGVGESERAQDDARKEAAADHTTAPFATRTSSQSQADSTSPMAMAKTQQAALPSDPAKTPDVRPSAPTPITKAAHLLDLQKEPVTSTPSNMGHLIANHSSKSSKVQVLPTNDGSESMPTPLRKMSEKLGLRSPHVLRKDQNAQDRESIVAVTEPEEMLRSPISALDLRAAATVVDGRTSHTAAGKEESAYTSTTAQRGYTTRDENRLRQLLPSPITTIFPVVSTRPSTATSSLSSPSTPSRPGLQNRAKSFGTPSRLRSSMQEDMFKVQESLKRSLGQDVFQAPVTRPTTPSSPLVTPADSSPCKSIRPRLSPSKSARPVSMAESPKSTQRNITQAVPRRLLDTAARKPRPKSMIVGSAKILETVASQIDSPRERAKLRSAAATPAVRQTRPAASRPGTPGLTSQGVKPAVTRPPVLKPQTTARTAVSAAPRTTAPNRAARPTSTVPSSPLKQRTASAEVIASQISDWNKADRAPIAPQAPVRRKTTKAPSAPISHRSRSRAAKTPEPKDSKADSGTAQSYTPPGNPTRLPSPVKSPSKPRLVTTTALTAPPAEAKPAQTPLSRRLGAEMDDNSVRTPSKHIQSSLDAAIDRKIREDAERRAAGWF</sequence>
<name>A0ACC2IMX5_9PLEO</name>
<accession>A0ACC2IMX5</accession>
<dbReference type="EMBL" id="JAPHNI010000089">
    <property type="protein sequence ID" value="KAJ8116556.1"/>
    <property type="molecule type" value="Genomic_DNA"/>
</dbReference>
<keyword evidence="2" id="KW-1185">Reference proteome</keyword>
<comment type="caution">
    <text evidence="1">The sequence shown here is derived from an EMBL/GenBank/DDBJ whole genome shotgun (WGS) entry which is preliminary data.</text>
</comment>
<protein>
    <submittedName>
        <fullName evidence="1">Uncharacterized protein</fullName>
    </submittedName>
</protein>
<evidence type="ECO:0000313" key="2">
    <source>
        <dbReference type="Proteomes" id="UP001153331"/>
    </source>
</evidence>
<reference evidence="1" key="1">
    <citation type="submission" date="2022-11" db="EMBL/GenBank/DDBJ databases">
        <title>Genome Sequence of Boeremia exigua.</title>
        <authorList>
            <person name="Buettner E."/>
        </authorList>
    </citation>
    <scope>NUCLEOTIDE SEQUENCE</scope>
    <source>
        <strain evidence="1">CU02</strain>
    </source>
</reference>
<dbReference type="Proteomes" id="UP001153331">
    <property type="component" value="Unassembled WGS sequence"/>
</dbReference>
<proteinExistence type="predicted"/>
<gene>
    <name evidence="1" type="ORF">OPT61_g2042</name>
</gene>